<dbReference type="EMBL" id="VSRR010000782">
    <property type="protein sequence ID" value="MPC19581.1"/>
    <property type="molecule type" value="Genomic_DNA"/>
</dbReference>
<name>A0A5B7DDW6_PORTR</name>
<evidence type="ECO:0000313" key="2">
    <source>
        <dbReference type="Proteomes" id="UP000324222"/>
    </source>
</evidence>
<proteinExistence type="predicted"/>
<keyword evidence="2" id="KW-1185">Reference proteome</keyword>
<protein>
    <submittedName>
        <fullName evidence="1">Uncharacterized protein</fullName>
    </submittedName>
</protein>
<comment type="caution">
    <text evidence="1">The sequence shown here is derived from an EMBL/GenBank/DDBJ whole genome shotgun (WGS) entry which is preliminary data.</text>
</comment>
<sequence>MEIATTEAIAITLPRQFLLPLATAGLAGAAIRIADGMARAAGCGEENVGDFGETFAVVLDISKACDSLAQSFDFETALLRFPSFSMQLYLRRHMTFAVAAPKLKSKPNSNLNSLLH</sequence>
<dbReference type="Proteomes" id="UP000324222">
    <property type="component" value="Unassembled WGS sequence"/>
</dbReference>
<evidence type="ECO:0000313" key="1">
    <source>
        <dbReference type="EMBL" id="MPC19581.1"/>
    </source>
</evidence>
<accession>A0A5B7DDW6</accession>
<organism evidence="1 2">
    <name type="scientific">Portunus trituberculatus</name>
    <name type="common">Swimming crab</name>
    <name type="synonym">Neptunus trituberculatus</name>
    <dbReference type="NCBI Taxonomy" id="210409"/>
    <lineage>
        <taxon>Eukaryota</taxon>
        <taxon>Metazoa</taxon>
        <taxon>Ecdysozoa</taxon>
        <taxon>Arthropoda</taxon>
        <taxon>Crustacea</taxon>
        <taxon>Multicrustacea</taxon>
        <taxon>Malacostraca</taxon>
        <taxon>Eumalacostraca</taxon>
        <taxon>Eucarida</taxon>
        <taxon>Decapoda</taxon>
        <taxon>Pleocyemata</taxon>
        <taxon>Brachyura</taxon>
        <taxon>Eubrachyura</taxon>
        <taxon>Portunoidea</taxon>
        <taxon>Portunidae</taxon>
        <taxon>Portuninae</taxon>
        <taxon>Portunus</taxon>
    </lineage>
</organism>
<reference evidence="1 2" key="1">
    <citation type="submission" date="2019-05" db="EMBL/GenBank/DDBJ databases">
        <title>Another draft genome of Portunus trituberculatus and its Hox gene families provides insights of decapod evolution.</title>
        <authorList>
            <person name="Jeong J.-H."/>
            <person name="Song I."/>
            <person name="Kim S."/>
            <person name="Choi T."/>
            <person name="Kim D."/>
            <person name="Ryu S."/>
            <person name="Kim W."/>
        </authorList>
    </citation>
    <scope>NUCLEOTIDE SEQUENCE [LARGE SCALE GENOMIC DNA]</scope>
    <source>
        <tissue evidence="1">Muscle</tissue>
    </source>
</reference>
<dbReference type="AlphaFoldDB" id="A0A5B7DDW6"/>
<gene>
    <name evidence="1" type="ORF">E2C01_012500</name>
</gene>